<evidence type="ECO:0000256" key="3">
    <source>
        <dbReference type="ARBA" id="ARBA00022553"/>
    </source>
</evidence>
<dbReference type="CDD" id="cd00082">
    <property type="entry name" value="HisKA"/>
    <property type="match status" value="1"/>
</dbReference>
<dbReference type="CDD" id="cd16922">
    <property type="entry name" value="HATPase_EvgS-ArcB-TorS-like"/>
    <property type="match status" value="1"/>
</dbReference>
<dbReference type="STRING" id="1293891.TMES_21345"/>
<feature type="transmembrane region" description="Helical" evidence="8">
    <location>
        <begin position="69"/>
        <end position="88"/>
    </location>
</feature>
<dbReference type="OrthoDB" id="9801651at2"/>
<evidence type="ECO:0000256" key="6">
    <source>
        <dbReference type="ARBA" id="ARBA00023012"/>
    </source>
</evidence>
<dbReference type="Pfam" id="PF02518">
    <property type="entry name" value="HATPase_c"/>
    <property type="match status" value="1"/>
</dbReference>
<feature type="transmembrane region" description="Helical" evidence="8">
    <location>
        <begin position="457"/>
        <end position="476"/>
    </location>
</feature>
<evidence type="ECO:0000256" key="2">
    <source>
        <dbReference type="ARBA" id="ARBA00012438"/>
    </source>
</evidence>
<dbReference type="GO" id="GO:0000155">
    <property type="term" value="F:phosphorelay sensor kinase activity"/>
    <property type="evidence" value="ECO:0007669"/>
    <property type="project" value="InterPro"/>
</dbReference>
<dbReference type="Gene3D" id="3.30.565.10">
    <property type="entry name" value="Histidine kinase-like ATPase, C-terminal domain"/>
    <property type="match status" value="1"/>
</dbReference>
<feature type="transmembrane region" description="Helical" evidence="8">
    <location>
        <begin position="176"/>
        <end position="196"/>
    </location>
</feature>
<feature type="transmembrane region" description="Helical" evidence="8">
    <location>
        <begin position="109"/>
        <end position="132"/>
    </location>
</feature>
<evidence type="ECO:0000313" key="12">
    <source>
        <dbReference type="Proteomes" id="UP000193391"/>
    </source>
</evidence>
<evidence type="ECO:0000256" key="8">
    <source>
        <dbReference type="SAM" id="Phobius"/>
    </source>
</evidence>
<protein>
    <recommendedName>
        <fullName evidence="2">histidine kinase</fullName>
        <ecNumber evidence="2">2.7.13.3</ecNumber>
    </recommendedName>
</protein>
<keyword evidence="8" id="KW-0812">Transmembrane</keyword>
<proteinExistence type="predicted"/>
<evidence type="ECO:0000256" key="1">
    <source>
        <dbReference type="ARBA" id="ARBA00000085"/>
    </source>
</evidence>
<dbReference type="PROSITE" id="PS50110">
    <property type="entry name" value="RESPONSE_REGULATORY"/>
    <property type="match status" value="1"/>
</dbReference>
<dbReference type="SMART" id="SM00387">
    <property type="entry name" value="HATPase_c"/>
    <property type="match status" value="1"/>
</dbReference>
<dbReference type="InterPro" id="IPR011006">
    <property type="entry name" value="CheY-like_superfamily"/>
</dbReference>
<dbReference type="InterPro" id="IPR036890">
    <property type="entry name" value="HATPase_C_sf"/>
</dbReference>
<keyword evidence="8" id="KW-0472">Membrane</keyword>
<dbReference type="SUPFAM" id="SSF47384">
    <property type="entry name" value="Homodimeric domain of signal transducing histidine kinase"/>
    <property type="match status" value="1"/>
</dbReference>
<dbReference type="Pfam" id="PF00512">
    <property type="entry name" value="HisKA"/>
    <property type="match status" value="1"/>
</dbReference>
<dbReference type="Pfam" id="PF00072">
    <property type="entry name" value="Response_reg"/>
    <property type="match status" value="1"/>
</dbReference>
<dbReference type="Gene3D" id="1.10.4160.10">
    <property type="entry name" value="Hydantoin permease"/>
    <property type="match status" value="1"/>
</dbReference>
<reference evidence="11 12" key="1">
    <citation type="submission" date="2014-03" db="EMBL/GenBank/DDBJ databases">
        <title>The draft genome sequence of Thalassospira mesophila JCM 18969.</title>
        <authorList>
            <person name="Lai Q."/>
            <person name="Shao Z."/>
        </authorList>
    </citation>
    <scope>NUCLEOTIDE SEQUENCE [LARGE SCALE GENOMIC DNA]</scope>
    <source>
        <strain evidence="11 12">JCM 18969</strain>
    </source>
</reference>
<dbReference type="SUPFAM" id="SSF52172">
    <property type="entry name" value="CheY-like"/>
    <property type="match status" value="1"/>
</dbReference>
<dbReference type="InterPro" id="IPR001789">
    <property type="entry name" value="Sig_transdc_resp-reg_receiver"/>
</dbReference>
<keyword evidence="3 7" id="KW-0597">Phosphoprotein</keyword>
<dbReference type="PRINTS" id="PR00344">
    <property type="entry name" value="BCTRLSENSOR"/>
</dbReference>
<dbReference type="AlphaFoldDB" id="A0A1Y2KVG8"/>
<keyword evidence="5" id="KW-0418">Kinase</keyword>
<name>A0A1Y2KVG8_9PROT</name>
<dbReference type="InterPro" id="IPR036097">
    <property type="entry name" value="HisK_dim/P_sf"/>
</dbReference>
<feature type="modified residue" description="4-aspartylphosphate" evidence="7">
    <location>
        <position position="970"/>
    </location>
</feature>
<feature type="transmembrane region" description="Helical" evidence="8">
    <location>
        <begin position="216"/>
        <end position="235"/>
    </location>
</feature>
<evidence type="ECO:0000313" key="11">
    <source>
        <dbReference type="EMBL" id="OSQ35398.1"/>
    </source>
</evidence>
<dbReference type="InterPro" id="IPR005467">
    <property type="entry name" value="His_kinase_dom"/>
</dbReference>
<dbReference type="EMBL" id="JFKA01000020">
    <property type="protein sequence ID" value="OSQ35398.1"/>
    <property type="molecule type" value="Genomic_DNA"/>
</dbReference>
<evidence type="ECO:0000259" key="10">
    <source>
        <dbReference type="PROSITE" id="PS50110"/>
    </source>
</evidence>
<dbReference type="InterPro" id="IPR004358">
    <property type="entry name" value="Sig_transdc_His_kin-like_C"/>
</dbReference>
<accession>A0A1Y2KVG8</accession>
<keyword evidence="6" id="KW-0902">Two-component regulatory system</keyword>
<comment type="catalytic activity">
    <reaction evidence="1">
        <text>ATP + protein L-histidine = ADP + protein N-phospho-L-histidine.</text>
        <dbReference type="EC" id="2.7.13.3"/>
    </reaction>
</comment>
<keyword evidence="8" id="KW-1133">Transmembrane helix</keyword>
<dbReference type="SUPFAM" id="SSF55874">
    <property type="entry name" value="ATPase domain of HSP90 chaperone/DNA topoisomerase II/histidine kinase"/>
    <property type="match status" value="1"/>
</dbReference>
<dbReference type="SMART" id="SM00448">
    <property type="entry name" value="REC"/>
    <property type="match status" value="1"/>
</dbReference>
<feature type="transmembrane region" description="Helical" evidence="8">
    <location>
        <begin position="138"/>
        <end position="164"/>
    </location>
</feature>
<feature type="transmembrane region" description="Helical" evidence="8">
    <location>
        <begin position="427"/>
        <end position="451"/>
    </location>
</feature>
<dbReference type="EC" id="2.7.13.3" evidence="2"/>
<evidence type="ECO:0000256" key="7">
    <source>
        <dbReference type="PROSITE-ProRule" id="PRU00169"/>
    </source>
</evidence>
<organism evidence="11 12">
    <name type="scientific">Thalassospira mesophila</name>
    <dbReference type="NCBI Taxonomy" id="1293891"/>
    <lineage>
        <taxon>Bacteria</taxon>
        <taxon>Pseudomonadati</taxon>
        <taxon>Pseudomonadota</taxon>
        <taxon>Alphaproteobacteria</taxon>
        <taxon>Rhodospirillales</taxon>
        <taxon>Thalassospiraceae</taxon>
        <taxon>Thalassospira</taxon>
    </lineage>
</organism>
<dbReference type="FunFam" id="3.30.565.10:FF:000010">
    <property type="entry name" value="Sensor histidine kinase RcsC"/>
    <property type="match status" value="1"/>
</dbReference>
<dbReference type="SMART" id="SM00388">
    <property type="entry name" value="HisKA"/>
    <property type="match status" value="1"/>
</dbReference>
<dbReference type="Gene3D" id="1.10.287.130">
    <property type="match status" value="1"/>
</dbReference>
<feature type="transmembrane region" description="Helical" evidence="8">
    <location>
        <begin position="308"/>
        <end position="329"/>
    </location>
</feature>
<feature type="transmembrane region" description="Helical" evidence="8">
    <location>
        <begin position="385"/>
        <end position="406"/>
    </location>
</feature>
<sequence>MGTTIRIPRIRRTYNRWVANQTLEDYALRFTAYKVRRFSSWRIANTAIGAVSFLALEAIGGSITLNYGFQNAISAIVVAAIIIFLMGVPISYNAAKFGVDIDLLSRGAGFGYIGSTITSLIYASFTFIFFAIEAAIVATALQLCAGIPVSLGYIISALVIIPLVTHGVTFISKFQAWTQPFWVILQIAPFVFVALNSHDSIRQWTGYTGLFGPIDGSFAIAPFGAASAVLFSLVAQIGEQVDFLRFLPRKDHQNRVAWWTALLSAGPGWIVIGALKILAGSFLAFFAFQSGVTFADASDPTRMYLNVFQKMAASPELALGLTGIFVVICQLKINVTNSYAGSIAWSNFFSRLTHSHPGRVVWLVFNVLIGLLLMEFGVYRAFEHILGLYSIAAVAWMACIVSNLVINKPLGLAPRHIEFKRAHLYDVNPVGCGAMSIAILLALLAYSGLFGETISKLYSYVALISAFVLVPVIAVLTKSRYYLARSTATDWATGETEACCICEHRFDREDMAYCPAYCGAICSLCCSLDSRCHDMCKPHGRFSGQLRTFATTHFSAGVGKWVNTRIAHYLGMLLTVTGVLGLVFWLIYFETRLDARNSTDLIELTLTKLFVIIFVISGIVVWLFVLAQENRRFAEEEARRHTGLLMDEIAAHNETDRQLKQAKEAAESANLAKSRYMVGLSHELRTPLSAILGYAQLLERKSGGQPPYIHNAAQTIKRSGEHLADMIEGLLDISKIEAGRLEIYRYKTALRPFLDQIVDMFTLMAQSKGIAFEFQPISAIPSYVYTDEKRLRQVLINLLSNAIKFTHRGMVSFSVSYSNQIATFKICDTGIGIAQEDIERIFLPFERAEQPVGMQQTPGTGLGLTITKLLVEIMGGDLAIKSEAGKGTRFTIRLMLSSTGEPDQKIRPYQAISGYAGPPRTILVADDDADQRALLEDTLLPLGFNVVLTMDGHACLSAIALNRPDLIILDIAMPGLSGWEVAKRVRQGMDFKVPILMLSADAGGERTRQEYKQLYDTYLVKPFVLDDLFDHLASLMSLSWIYEDNDDGAGDIPAIRFESHEIPPPEKLRQLTTLGQIGFIRSIEVTLKDIELSQPDTARFCQHMLKLTKSFRLKDFITAIEEVGREDA</sequence>
<dbReference type="InterPro" id="IPR003661">
    <property type="entry name" value="HisK_dim/P_dom"/>
</dbReference>
<dbReference type="Gene3D" id="3.40.50.2300">
    <property type="match status" value="1"/>
</dbReference>
<dbReference type="Proteomes" id="UP000193391">
    <property type="component" value="Unassembled WGS sequence"/>
</dbReference>
<feature type="transmembrane region" description="Helical" evidence="8">
    <location>
        <begin position="256"/>
        <end position="288"/>
    </location>
</feature>
<feature type="transmembrane region" description="Helical" evidence="8">
    <location>
        <begin position="360"/>
        <end position="379"/>
    </location>
</feature>
<keyword evidence="4" id="KW-0808">Transferase</keyword>
<gene>
    <name evidence="11" type="ORF">TMES_21345</name>
</gene>
<dbReference type="InterPro" id="IPR003594">
    <property type="entry name" value="HATPase_dom"/>
</dbReference>
<dbReference type="PROSITE" id="PS50109">
    <property type="entry name" value="HIS_KIN"/>
    <property type="match status" value="1"/>
</dbReference>
<keyword evidence="12" id="KW-1185">Reference proteome</keyword>
<evidence type="ECO:0000259" key="9">
    <source>
        <dbReference type="PROSITE" id="PS50109"/>
    </source>
</evidence>
<feature type="domain" description="Response regulatory" evidence="10">
    <location>
        <begin position="921"/>
        <end position="1036"/>
    </location>
</feature>
<feature type="transmembrane region" description="Helical" evidence="8">
    <location>
        <begin position="609"/>
        <end position="627"/>
    </location>
</feature>
<evidence type="ECO:0000256" key="5">
    <source>
        <dbReference type="ARBA" id="ARBA00022777"/>
    </source>
</evidence>
<feature type="domain" description="Histidine kinase" evidence="9">
    <location>
        <begin position="679"/>
        <end position="898"/>
    </location>
</feature>
<comment type="caution">
    <text evidence="11">The sequence shown here is derived from an EMBL/GenBank/DDBJ whole genome shotgun (WGS) entry which is preliminary data.</text>
</comment>
<feature type="transmembrane region" description="Helical" evidence="8">
    <location>
        <begin position="43"/>
        <end position="63"/>
    </location>
</feature>
<feature type="transmembrane region" description="Helical" evidence="8">
    <location>
        <begin position="569"/>
        <end position="589"/>
    </location>
</feature>
<evidence type="ECO:0000256" key="4">
    <source>
        <dbReference type="ARBA" id="ARBA00022679"/>
    </source>
</evidence>
<dbReference type="PANTHER" id="PTHR43047">
    <property type="entry name" value="TWO-COMPONENT HISTIDINE PROTEIN KINASE"/>
    <property type="match status" value="1"/>
</dbReference>